<name>A0ABV8ACG5_9DEIO</name>
<gene>
    <name evidence="1" type="ORF">ACFOPQ_14085</name>
</gene>
<protein>
    <submittedName>
        <fullName evidence="1">Uncharacterized protein</fullName>
    </submittedName>
</protein>
<evidence type="ECO:0000313" key="1">
    <source>
        <dbReference type="EMBL" id="MFC3861893.1"/>
    </source>
</evidence>
<dbReference type="Proteomes" id="UP001595748">
    <property type="component" value="Unassembled WGS sequence"/>
</dbReference>
<comment type="caution">
    <text evidence="1">The sequence shown here is derived from an EMBL/GenBank/DDBJ whole genome shotgun (WGS) entry which is preliminary data.</text>
</comment>
<organism evidence="1 2">
    <name type="scientific">Deinococcus antarcticus</name>
    <dbReference type="NCBI Taxonomy" id="1298767"/>
    <lineage>
        <taxon>Bacteria</taxon>
        <taxon>Thermotogati</taxon>
        <taxon>Deinococcota</taxon>
        <taxon>Deinococci</taxon>
        <taxon>Deinococcales</taxon>
        <taxon>Deinococcaceae</taxon>
        <taxon>Deinococcus</taxon>
    </lineage>
</organism>
<proteinExistence type="predicted"/>
<dbReference type="RefSeq" id="WP_380079238.1">
    <property type="nucleotide sequence ID" value="NZ_JBHRZF010000165.1"/>
</dbReference>
<reference evidence="2" key="1">
    <citation type="journal article" date="2019" name="Int. J. Syst. Evol. Microbiol.">
        <title>The Global Catalogue of Microorganisms (GCM) 10K type strain sequencing project: providing services to taxonomists for standard genome sequencing and annotation.</title>
        <authorList>
            <consortium name="The Broad Institute Genomics Platform"/>
            <consortium name="The Broad Institute Genome Sequencing Center for Infectious Disease"/>
            <person name="Wu L."/>
            <person name="Ma J."/>
        </authorList>
    </citation>
    <scope>NUCLEOTIDE SEQUENCE [LARGE SCALE GENOMIC DNA]</scope>
    <source>
        <strain evidence="2">CCTCC AB 2013263</strain>
    </source>
</reference>
<dbReference type="EMBL" id="JBHRZF010000165">
    <property type="protein sequence ID" value="MFC3861893.1"/>
    <property type="molecule type" value="Genomic_DNA"/>
</dbReference>
<keyword evidence="2" id="KW-1185">Reference proteome</keyword>
<evidence type="ECO:0000313" key="2">
    <source>
        <dbReference type="Proteomes" id="UP001595748"/>
    </source>
</evidence>
<sequence>MPEPGEHLNTSTGELETRNTGTVYAVALQPGHVARLTYADLHYRYRNLDADRAAGRTAYRYAKQIKALYNAEKNMSESSAFPGGAAGDAEQTAFRVCQAWAVTPGGGQEFLDPRYSIDPDIFRENENTSLQAVIYDLPLIADEQDADRRRVLVHHTAGKIAAALDDDHSRSYYAGLIWQAIKGGWKGLQALAAQLARFEVDRREWGSHMRHPAALLAARQRVV</sequence>
<accession>A0ABV8ACG5</accession>